<dbReference type="EMBL" id="CP001879">
    <property type="protein sequence ID" value="ADC52105.1"/>
    <property type="molecule type" value="Genomic_DNA"/>
</dbReference>
<dbReference type="HOGENOM" id="CLU_2876520_0_0_9"/>
<dbReference type="Proteomes" id="UP000001544">
    <property type="component" value="Plasmid pBpOF4-01"/>
</dbReference>
<evidence type="ECO:0000313" key="1">
    <source>
        <dbReference type="EMBL" id="ADC52105.1"/>
    </source>
</evidence>
<accession>D3G179</accession>
<proteinExistence type="predicted"/>
<dbReference type="KEGG" id="bpf:BpOF4_20549"/>
<evidence type="ECO:0000313" key="2">
    <source>
        <dbReference type="Proteomes" id="UP000001544"/>
    </source>
</evidence>
<protein>
    <submittedName>
        <fullName evidence="1">Uncharacterized protein</fullName>
    </submittedName>
</protein>
<geneLocation type="plasmid" evidence="1 2">
    <name>pBpOF4-01</name>
</geneLocation>
<dbReference type="AlphaFoldDB" id="D3G179"/>
<keyword evidence="2" id="KW-1185">Reference proteome</keyword>
<keyword evidence="1" id="KW-0614">Plasmid</keyword>
<sequence>MELKRYLSEKPGVYKIVGLAYAQPETNPFTGEKRLGVTVKVGTKEDPVDIKPFLSLLPTVRLQ</sequence>
<dbReference type="RefSeq" id="WP_012961023.1">
    <property type="nucleotide sequence ID" value="NC_013792.1"/>
</dbReference>
<gene>
    <name evidence="1" type="ordered locus">BpOF4_20549</name>
</gene>
<organism evidence="1 2">
    <name type="scientific">Alkalihalophilus pseudofirmus (strain ATCC BAA-2126 / JCM 17055 / OF4)</name>
    <name type="common">Bacillus pseudofirmus</name>
    <dbReference type="NCBI Taxonomy" id="398511"/>
    <lineage>
        <taxon>Bacteria</taxon>
        <taxon>Bacillati</taxon>
        <taxon>Bacillota</taxon>
        <taxon>Bacilli</taxon>
        <taxon>Bacillales</taxon>
        <taxon>Bacillaceae</taxon>
        <taxon>Alkalihalophilus</taxon>
    </lineage>
</organism>
<name>D3G179_ALKPO</name>
<reference evidence="1 2" key="1">
    <citation type="journal article" date="2011" name="Environ. Microbiol.">
        <title>Genome of alkaliphilic Bacillus pseudofirmus OF4 reveals adaptations that support the ability to grow in an external pH range from 7.5 to 11.4.</title>
        <authorList>
            <person name="Janto B."/>
            <person name="Ahmed A."/>
            <person name="Ito M."/>
            <person name="Liu J."/>
            <person name="Hicks D.B."/>
            <person name="Pagni S."/>
            <person name="Fackelmayer O.J."/>
            <person name="Smith T.A."/>
            <person name="Earl J."/>
            <person name="Elbourne L.D."/>
            <person name="Hassan K."/>
            <person name="Paulsen I.T."/>
            <person name="Kolsto A.B."/>
            <person name="Tourasse N.J."/>
            <person name="Ehrlich G.D."/>
            <person name="Boissy R."/>
            <person name="Ivey D.M."/>
            <person name="Li G."/>
            <person name="Xue Y."/>
            <person name="Ma Y."/>
            <person name="Hu F.Z."/>
            <person name="Krulwich T.A."/>
        </authorList>
    </citation>
    <scope>NUCLEOTIDE SEQUENCE [LARGE SCALE GENOMIC DNA]</scope>
    <source>
        <strain evidence="2">ATCC BAA-2126 / JCM 17055 / OF4</strain>
    </source>
</reference>